<dbReference type="STRING" id="483913.AN935_16955"/>
<sequence length="257" mass="29696">MPLISIDSRKHLFYEEYGQGIPIIFIHPPGMGRKVFYYQRLLSKHFRVIFPDLSGHGDSDHIDQPASISYYANEIAQFMDALHIDKAVLFGYSAGGLIAQHIGFTRPDKVSHLILSGAYPAVHNVIGQKLHKLGMYLLEKNPGLLMKILAGSHTKDRQLRSILTDHMKKADQAHWHQYYLDSLGYNCIEQLPRLDMPMLFMYGGLRDWTFTNAGYYRRACRHAEFFRLEYQGHQLPTKQWKTCNELVTGFVLTQHSR</sequence>
<evidence type="ECO:0000313" key="4">
    <source>
        <dbReference type="EMBL" id="WHM23017.1"/>
    </source>
</evidence>
<evidence type="ECO:0000259" key="2">
    <source>
        <dbReference type="Pfam" id="PF00561"/>
    </source>
</evidence>
<dbReference type="GO" id="GO:0016020">
    <property type="term" value="C:membrane"/>
    <property type="evidence" value="ECO:0007669"/>
    <property type="project" value="TreeGrafter"/>
</dbReference>
<dbReference type="PANTHER" id="PTHR43798:SF31">
    <property type="entry name" value="AB HYDROLASE SUPERFAMILY PROTEIN YCLE"/>
    <property type="match status" value="1"/>
</dbReference>
<accession>A0A0D1KHJ5</accession>
<dbReference type="InterPro" id="IPR050266">
    <property type="entry name" value="AB_hydrolase_sf"/>
</dbReference>
<reference evidence="3 5" key="1">
    <citation type="submission" date="2014-12" db="EMBL/GenBank/DDBJ databases">
        <title>Comparative genome analysis of Bacillus coagulans HM-08, Clostridium butyricum HM-68, Bacillus subtilis HM-66 and Bacillus licheniformis BL-09.</title>
        <authorList>
            <person name="Zhang H."/>
        </authorList>
    </citation>
    <scope>NUCLEOTIDE SEQUENCE [LARGE SCALE GENOMIC DNA]</scope>
    <source>
        <strain evidence="3 5">HM-66</strain>
    </source>
</reference>
<dbReference type="Gene3D" id="3.40.50.1820">
    <property type="entry name" value="alpha/beta hydrolase"/>
    <property type="match status" value="1"/>
</dbReference>
<gene>
    <name evidence="4" type="primary">yvaM</name>
    <name evidence="4" type="ORF">QL281_08290</name>
    <name evidence="3" type="ORF">SC09_contig4orf00480</name>
</gene>
<dbReference type="Proteomes" id="UP000032247">
    <property type="component" value="Unassembled WGS sequence"/>
</dbReference>
<evidence type="ECO:0000256" key="1">
    <source>
        <dbReference type="ARBA" id="ARBA00022801"/>
    </source>
</evidence>
<keyword evidence="1 4" id="KW-0378">Hydrolase</keyword>
<dbReference type="InterPro" id="IPR000073">
    <property type="entry name" value="AB_hydrolase_1"/>
</dbReference>
<dbReference type="AlphaFoldDB" id="A0A0D1KHJ5"/>
<feature type="domain" description="AB hydrolase-1" evidence="2">
    <location>
        <begin position="22"/>
        <end position="127"/>
    </location>
</feature>
<dbReference type="PANTHER" id="PTHR43798">
    <property type="entry name" value="MONOACYLGLYCEROL LIPASE"/>
    <property type="match status" value="1"/>
</dbReference>
<dbReference type="InterPro" id="IPR029058">
    <property type="entry name" value="AB_hydrolase_fold"/>
</dbReference>
<dbReference type="Pfam" id="PF00561">
    <property type="entry name" value="Abhydrolase_1"/>
    <property type="match status" value="1"/>
</dbReference>
<dbReference type="EMBL" id="CP125292">
    <property type="protein sequence ID" value="WHM23017.1"/>
    <property type="molecule type" value="Genomic_DNA"/>
</dbReference>
<proteinExistence type="predicted"/>
<evidence type="ECO:0000313" key="5">
    <source>
        <dbReference type="Proteomes" id="UP000032247"/>
    </source>
</evidence>
<name>A0A0D1KHJ5_BACIU</name>
<reference evidence="4" key="2">
    <citation type="submission" date="2023-05" db="EMBL/GenBank/DDBJ databases">
        <title>Complete genome sequence of Bacillus subtilis SRCM117797 isolated from Soybean paste.</title>
        <authorList>
            <person name="Abraha H.B."/>
            <person name="Kim K.-P."/>
            <person name="Ryu M.-S."/>
            <person name="Jeong D.-Y."/>
        </authorList>
    </citation>
    <scope>NUCLEOTIDE SEQUENCE</scope>
    <source>
        <strain evidence="4">SRCM117797</strain>
    </source>
</reference>
<organism evidence="3 5">
    <name type="scientific">Bacillus subtilis</name>
    <dbReference type="NCBI Taxonomy" id="1423"/>
    <lineage>
        <taxon>Bacteria</taxon>
        <taxon>Bacillati</taxon>
        <taxon>Bacillota</taxon>
        <taxon>Bacilli</taxon>
        <taxon>Bacillales</taxon>
        <taxon>Bacillaceae</taxon>
        <taxon>Bacillus</taxon>
    </lineage>
</organism>
<dbReference type="PRINTS" id="PR00111">
    <property type="entry name" value="ABHYDROLASE"/>
</dbReference>
<dbReference type="GO" id="GO:0016787">
    <property type="term" value="F:hydrolase activity"/>
    <property type="evidence" value="ECO:0007669"/>
    <property type="project" value="UniProtKB-KW"/>
</dbReference>
<evidence type="ECO:0000313" key="3">
    <source>
        <dbReference type="EMBL" id="KIU05622.1"/>
    </source>
</evidence>
<dbReference type="PATRIC" id="fig|1423.173.peg.4162"/>
<dbReference type="Proteomes" id="UP001229422">
    <property type="component" value="Chromosome"/>
</dbReference>
<dbReference type="RefSeq" id="WP_014480904.1">
    <property type="nucleotide sequence ID" value="NZ_BAABSX010000012.1"/>
</dbReference>
<dbReference type="EMBL" id="JXBC01000013">
    <property type="protein sequence ID" value="KIU05622.1"/>
    <property type="molecule type" value="Genomic_DNA"/>
</dbReference>
<protein>
    <submittedName>
        <fullName evidence="4">Alpha/beta hydrolase</fullName>
    </submittedName>
</protein>
<dbReference type="SUPFAM" id="SSF53474">
    <property type="entry name" value="alpha/beta-Hydrolases"/>
    <property type="match status" value="1"/>
</dbReference>